<dbReference type="EMBL" id="CSBK01005358">
    <property type="protein sequence ID" value="CPC60468.1"/>
    <property type="molecule type" value="Genomic_DNA"/>
</dbReference>
<accession>A0A916LHJ4</accession>
<evidence type="ECO:0000313" key="3">
    <source>
        <dbReference type="Proteomes" id="UP000039021"/>
    </source>
</evidence>
<protein>
    <submittedName>
        <fullName evidence="2">Uncharacterized protein</fullName>
    </submittedName>
</protein>
<organism evidence="2 3">
    <name type="scientific">Mycobacterium tuberculosis</name>
    <dbReference type="NCBI Taxonomy" id="1773"/>
    <lineage>
        <taxon>Bacteria</taxon>
        <taxon>Bacillati</taxon>
        <taxon>Actinomycetota</taxon>
        <taxon>Actinomycetes</taxon>
        <taxon>Mycobacteriales</taxon>
        <taxon>Mycobacteriaceae</taxon>
        <taxon>Mycobacterium</taxon>
        <taxon>Mycobacterium tuberculosis complex</taxon>
    </lineage>
</organism>
<gene>
    <name evidence="2" type="ORF">ERS007739_05731</name>
</gene>
<comment type="caution">
    <text evidence="2">The sequence shown here is derived from an EMBL/GenBank/DDBJ whole genome shotgun (WGS) entry which is preliminary data.</text>
</comment>
<evidence type="ECO:0000313" key="2">
    <source>
        <dbReference type="EMBL" id="CPC60468.1"/>
    </source>
</evidence>
<reference evidence="3" key="1">
    <citation type="submission" date="2015-03" db="EMBL/GenBank/DDBJ databases">
        <authorList>
            <consortium name="Pathogen Informatics"/>
        </authorList>
    </citation>
    <scope>NUCLEOTIDE SEQUENCE [LARGE SCALE GENOMIC DNA]</scope>
    <source>
        <strain evidence="3">N09902308</strain>
    </source>
</reference>
<dbReference type="AlphaFoldDB" id="A0A916LHJ4"/>
<dbReference type="Proteomes" id="UP000039021">
    <property type="component" value="Unassembled WGS sequence"/>
</dbReference>
<feature type="region of interest" description="Disordered" evidence="1">
    <location>
        <begin position="1"/>
        <end position="29"/>
    </location>
</feature>
<name>A0A916LHJ4_MYCTX</name>
<sequence length="29" mass="3166">MNSSASGVLRISPSRMPPSSWVEARPMFS</sequence>
<proteinExistence type="predicted"/>
<evidence type="ECO:0000256" key="1">
    <source>
        <dbReference type="SAM" id="MobiDB-lite"/>
    </source>
</evidence>